<evidence type="ECO:0000313" key="12">
    <source>
        <dbReference type="EMBL" id="MBO8449964.1"/>
    </source>
</evidence>
<feature type="transmembrane region" description="Helical" evidence="10">
    <location>
        <begin position="7"/>
        <end position="25"/>
    </location>
</feature>
<evidence type="ECO:0000256" key="1">
    <source>
        <dbReference type="ARBA" id="ARBA00004651"/>
    </source>
</evidence>
<evidence type="ECO:0000256" key="7">
    <source>
        <dbReference type="ARBA" id="ARBA00022989"/>
    </source>
</evidence>
<keyword evidence="6 10" id="KW-0653">Protein transport</keyword>
<dbReference type="PANTHER" id="PTHR34182:SF1">
    <property type="entry name" value="PROTEIN-EXPORT MEMBRANE PROTEIN SECG"/>
    <property type="match status" value="1"/>
</dbReference>
<name>A0A9D9ERK5_9SPIR</name>
<keyword evidence="4 10" id="KW-1003">Cell membrane</keyword>
<dbReference type="AlphaFoldDB" id="A0A9D9ERK5"/>
<dbReference type="NCBIfam" id="TIGR00810">
    <property type="entry name" value="secG"/>
    <property type="match status" value="1"/>
</dbReference>
<feature type="transmembrane region" description="Helical" evidence="10">
    <location>
        <begin position="56"/>
        <end position="74"/>
    </location>
</feature>
<evidence type="ECO:0000256" key="8">
    <source>
        <dbReference type="ARBA" id="ARBA00023010"/>
    </source>
</evidence>
<dbReference type="GO" id="GO:0043952">
    <property type="term" value="P:protein transport by the Sec complex"/>
    <property type="evidence" value="ECO:0007669"/>
    <property type="project" value="TreeGrafter"/>
</dbReference>
<dbReference type="PANTHER" id="PTHR34182">
    <property type="entry name" value="PROTEIN-EXPORT MEMBRANE PROTEIN SECG"/>
    <property type="match status" value="1"/>
</dbReference>
<dbReference type="EMBL" id="JADIMS010000043">
    <property type="protein sequence ID" value="MBO8449964.1"/>
    <property type="molecule type" value="Genomic_DNA"/>
</dbReference>
<sequence length="131" mass="13726">MGLIGVILLVIFVLVCIFLIALVLLQNSDGDGLGGLFGGGSNSAFGSRSASVLTKVTYVTVFLFFLVAFFLALVNRSPSDQGFEQEARTQRAAETQEGWWNETEAGDSAPDAAEPAAGNEVPAAETAAQPE</sequence>
<dbReference type="GO" id="GO:0015450">
    <property type="term" value="F:protein-transporting ATPase activity"/>
    <property type="evidence" value="ECO:0007669"/>
    <property type="project" value="UniProtKB-UniRule"/>
</dbReference>
<comment type="similarity">
    <text evidence="2 10">Belongs to the SecG family.</text>
</comment>
<keyword evidence="3 10" id="KW-0813">Transport</keyword>
<evidence type="ECO:0000256" key="2">
    <source>
        <dbReference type="ARBA" id="ARBA00008445"/>
    </source>
</evidence>
<dbReference type="GO" id="GO:0005886">
    <property type="term" value="C:plasma membrane"/>
    <property type="evidence" value="ECO:0007669"/>
    <property type="project" value="UniProtKB-SubCell"/>
</dbReference>
<evidence type="ECO:0000256" key="5">
    <source>
        <dbReference type="ARBA" id="ARBA00022692"/>
    </source>
</evidence>
<reference evidence="12" key="1">
    <citation type="submission" date="2020-10" db="EMBL/GenBank/DDBJ databases">
        <authorList>
            <person name="Gilroy R."/>
        </authorList>
    </citation>
    <scope>NUCLEOTIDE SEQUENCE</scope>
    <source>
        <strain evidence="12">B3-4054</strain>
    </source>
</reference>
<evidence type="ECO:0000256" key="3">
    <source>
        <dbReference type="ARBA" id="ARBA00022448"/>
    </source>
</evidence>
<comment type="caution">
    <text evidence="12">The sequence shown here is derived from an EMBL/GenBank/DDBJ whole genome shotgun (WGS) entry which is preliminary data.</text>
</comment>
<dbReference type="GO" id="GO:0065002">
    <property type="term" value="P:intracellular protein transmembrane transport"/>
    <property type="evidence" value="ECO:0007669"/>
    <property type="project" value="TreeGrafter"/>
</dbReference>
<evidence type="ECO:0000256" key="9">
    <source>
        <dbReference type="ARBA" id="ARBA00023136"/>
    </source>
</evidence>
<proteinExistence type="inferred from homology"/>
<keyword evidence="7 10" id="KW-1133">Transmembrane helix</keyword>
<gene>
    <name evidence="12" type="primary">secG</name>
    <name evidence="12" type="ORF">IAA96_02545</name>
</gene>
<evidence type="ECO:0000256" key="10">
    <source>
        <dbReference type="RuleBase" id="RU365087"/>
    </source>
</evidence>
<comment type="subcellular location">
    <subcellularLocation>
        <location evidence="1 10">Cell membrane</location>
        <topology evidence="1 10">Multi-pass membrane protein</topology>
    </subcellularLocation>
</comment>
<comment type="function">
    <text evidence="10">Involved in protein export. Participates in an early event of protein translocation.</text>
</comment>
<evidence type="ECO:0000256" key="4">
    <source>
        <dbReference type="ARBA" id="ARBA00022475"/>
    </source>
</evidence>
<evidence type="ECO:0000256" key="11">
    <source>
        <dbReference type="SAM" id="MobiDB-lite"/>
    </source>
</evidence>
<feature type="region of interest" description="Disordered" evidence="11">
    <location>
        <begin position="80"/>
        <end position="131"/>
    </location>
</feature>
<dbReference type="Pfam" id="PF03840">
    <property type="entry name" value="SecG"/>
    <property type="match status" value="1"/>
</dbReference>
<evidence type="ECO:0000313" key="13">
    <source>
        <dbReference type="Proteomes" id="UP000823616"/>
    </source>
</evidence>
<dbReference type="InterPro" id="IPR004692">
    <property type="entry name" value="SecG"/>
</dbReference>
<organism evidence="12 13">
    <name type="scientific">Candidatus Avitreponema avistercoris</name>
    <dbReference type="NCBI Taxonomy" id="2840705"/>
    <lineage>
        <taxon>Bacteria</taxon>
        <taxon>Pseudomonadati</taxon>
        <taxon>Spirochaetota</taxon>
        <taxon>Spirochaetia</taxon>
        <taxon>Spirochaetales</taxon>
        <taxon>Candidatus Avitreponema</taxon>
    </lineage>
</organism>
<evidence type="ECO:0000256" key="6">
    <source>
        <dbReference type="ARBA" id="ARBA00022927"/>
    </source>
</evidence>
<dbReference type="GO" id="GO:0009306">
    <property type="term" value="P:protein secretion"/>
    <property type="evidence" value="ECO:0007669"/>
    <property type="project" value="UniProtKB-UniRule"/>
</dbReference>
<keyword evidence="5 10" id="KW-0812">Transmembrane</keyword>
<keyword evidence="9 10" id="KW-0472">Membrane</keyword>
<reference evidence="12" key="2">
    <citation type="journal article" date="2021" name="PeerJ">
        <title>Extensive microbial diversity within the chicken gut microbiome revealed by metagenomics and culture.</title>
        <authorList>
            <person name="Gilroy R."/>
            <person name="Ravi A."/>
            <person name="Getino M."/>
            <person name="Pursley I."/>
            <person name="Horton D.L."/>
            <person name="Alikhan N.F."/>
            <person name="Baker D."/>
            <person name="Gharbi K."/>
            <person name="Hall N."/>
            <person name="Watson M."/>
            <person name="Adriaenssens E.M."/>
            <person name="Foster-Nyarko E."/>
            <person name="Jarju S."/>
            <person name="Secka A."/>
            <person name="Antonio M."/>
            <person name="Oren A."/>
            <person name="Chaudhuri R.R."/>
            <person name="La Ragione R."/>
            <person name="Hildebrand F."/>
            <person name="Pallen M.J."/>
        </authorList>
    </citation>
    <scope>NUCLEOTIDE SEQUENCE</scope>
    <source>
        <strain evidence="12">B3-4054</strain>
    </source>
</reference>
<dbReference type="PRINTS" id="PR01651">
    <property type="entry name" value="SECGEXPORT"/>
</dbReference>
<accession>A0A9D9ERK5</accession>
<keyword evidence="8 10" id="KW-0811">Translocation</keyword>
<protein>
    <recommendedName>
        <fullName evidence="10">Protein-export membrane protein SecG</fullName>
    </recommendedName>
</protein>
<dbReference type="Proteomes" id="UP000823616">
    <property type="component" value="Unassembled WGS sequence"/>
</dbReference>